<feature type="domain" description="RCK C-terminal" evidence="1">
    <location>
        <begin position="143"/>
        <end position="223"/>
    </location>
</feature>
<organism evidence="2 3">
    <name type="scientific">Spelaeicoccus albus</name>
    <dbReference type="NCBI Taxonomy" id="1280376"/>
    <lineage>
        <taxon>Bacteria</taxon>
        <taxon>Bacillati</taxon>
        <taxon>Actinomycetota</taxon>
        <taxon>Actinomycetes</taxon>
        <taxon>Micrococcales</taxon>
        <taxon>Brevibacteriaceae</taxon>
        <taxon>Spelaeicoccus</taxon>
    </lineage>
</organism>
<reference evidence="2 3" key="1">
    <citation type="submission" date="2020-07" db="EMBL/GenBank/DDBJ databases">
        <title>Sequencing the genomes of 1000 actinobacteria strains.</title>
        <authorList>
            <person name="Klenk H.-P."/>
        </authorList>
    </citation>
    <scope>NUCLEOTIDE SEQUENCE [LARGE SCALE GENOMIC DNA]</scope>
    <source>
        <strain evidence="2 3">DSM 26341</strain>
    </source>
</reference>
<evidence type="ECO:0000313" key="3">
    <source>
        <dbReference type="Proteomes" id="UP000539111"/>
    </source>
</evidence>
<name>A0A7Z0D5T7_9MICO</name>
<dbReference type="SUPFAM" id="SSF51735">
    <property type="entry name" value="NAD(P)-binding Rossmann-fold domains"/>
    <property type="match status" value="1"/>
</dbReference>
<dbReference type="Gene3D" id="3.30.70.1450">
    <property type="entry name" value="Regulator of K+ conductance, C-terminal domain"/>
    <property type="match status" value="1"/>
</dbReference>
<dbReference type="InterPro" id="IPR050721">
    <property type="entry name" value="Trk_Ktr_HKT_K-transport"/>
</dbReference>
<dbReference type="Pfam" id="PF02254">
    <property type="entry name" value="TrkA_N"/>
    <property type="match status" value="1"/>
</dbReference>
<proteinExistence type="predicted"/>
<keyword evidence="3" id="KW-1185">Reference proteome</keyword>
<evidence type="ECO:0000313" key="2">
    <source>
        <dbReference type="EMBL" id="NYI69398.1"/>
    </source>
</evidence>
<dbReference type="Pfam" id="PF02080">
    <property type="entry name" value="TrkA_C"/>
    <property type="match status" value="1"/>
</dbReference>
<dbReference type="Gene3D" id="3.40.50.720">
    <property type="entry name" value="NAD(P)-binding Rossmann-like Domain"/>
    <property type="match status" value="1"/>
</dbReference>
<dbReference type="InterPro" id="IPR006037">
    <property type="entry name" value="RCK_C"/>
</dbReference>
<dbReference type="InterPro" id="IPR036291">
    <property type="entry name" value="NAD(P)-bd_dom_sf"/>
</dbReference>
<dbReference type="PROSITE" id="PS51202">
    <property type="entry name" value="RCK_C"/>
    <property type="match status" value="1"/>
</dbReference>
<dbReference type="PANTHER" id="PTHR43833">
    <property type="entry name" value="POTASSIUM CHANNEL PROTEIN 2-RELATED-RELATED"/>
    <property type="match status" value="1"/>
</dbReference>
<dbReference type="GO" id="GO:0006813">
    <property type="term" value="P:potassium ion transport"/>
    <property type="evidence" value="ECO:0007669"/>
    <property type="project" value="InterPro"/>
</dbReference>
<accession>A0A7Z0D5T7</accession>
<dbReference type="PANTHER" id="PTHR43833:SF7">
    <property type="entry name" value="KTR SYSTEM POTASSIUM UPTAKE PROTEIN C"/>
    <property type="match status" value="1"/>
</dbReference>
<dbReference type="AlphaFoldDB" id="A0A7Z0D5T7"/>
<gene>
    <name evidence="2" type="ORF">BJY26_003704</name>
</gene>
<comment type="caution">
    <text evidence="2">The sequence shown here is derived from an EMBL/GenBank/DDBJ whole genome shotgun (WGS) entry which is preliminary data.</text>
</comment>
<sequence>MAERSAPHAPVLVVGLGRFGAATANRLTQLGREVLAVERDPQLAQEWSGQLTHVVEADSTNIEALRHIGAGDFSIAVVGIGTSIEASVLTTANLVDLGIGQIWAKAISPSHGKILGRIGAHHVLYPETDAGDRVAHLVSSRMLDYIEFDEGYFGIVKMRPPKEIQGFTLGESSVRRKYGVTVVGVKSPGQDFTYAQPDTRVNKQDTIIVAGQTDLLNRFASRP</sequence>
<dbReference type="Proteomes" id="UP000539111">
    <property type="component" value="Unassembled WGS sequence"/>
</dbReference>
<dbReference type="InterPro" id="IPR036721">
    <property type="entry name" value="RCK_C_sf"/>
</dbReference>
<dbReference type="SUPFAM" id="SSF116726">
    <property type="entry name" value="TrkA C-terminal domain-like"/>
    <property type="match status" value="1"/>
</dbReference>
<dbReference type="RefSeq" id="WP_179429632.1">
    <property type="nucleotide sequence ID" value="NZ_JACBZP010000001.1"/>
</dbReference>
<evidence type="ECO:0000259" key="1">
    <source>
        <dbReference type="PROSITE" id="PS51202"/>
    </source>
</evidence>
<dbReference type="EMBL" id="JACBZP010000001">
    <property type="protein sequence ID" value="NYI69398.1"/>
    <property type="molecule type" value="Genomic_DNA"/>
</dbReference>
<dbReference type="GO" id="GO:0008324">
    <property type="term" value="F:monoatomic cation transmembrane transporter activity"/>
    <property type="evidence" value="ECO:0007669"/>
    <property type="project" value="InterPro"/>
</dbReference>
<protein>
    <submittedName>
        <fullName evidence="2">Trk system potassium uptake protein TrkA</fullName>
    </submittedName>
</protein>
<dbReference type="InterPro" id="IPR003148">
    <property type="entry name" value="RCK_N"/>
</dbReference>